<evidence type="ECO:0000313" key="5">
    <source>
        <dbReference type="Proteomes" id="UP000199759"/>
    </source>
</evidence>
<protein>
    <submittedName>
        <fullName evidence="4">Heat shock protein Hsp15</fullName>
    </submittedName>
</protein>
<gene>
    <name evidence="4" type="ORF">SAMN04488568_102251</name>
</gene>
<dbReference type="InterPro" id="IPR036986">
    <property type="entry name" value="S4_RNA-bd_sf"/>
</dbReference>
<dbReference type="STRING" id="144026.SAMN04488568_102251"/>
<dbReference type="RefSeq" id="WP_091766529.1">
    <property type="nucleotide sequence ID" value="NZ_FNHG01000002.1"/>
</dbReference>
<dbReference type="Pfam" id="PF01479">
    <property type="entry name" value="S4"/>
    <property type="match status" value="1"/>
</dbReference>
<reference evidence="4 5" key="1">
    <citation type="submission" date="2016-10" db="EMBL/GenBank/DDBJ databases">
        <authorList>
            <person name="de Groot N.N."/>
        </authorList>
    </citation>
    <scope>NUCLEOTIDE SEQUENCE [LARGE SCALE GENOMIC DNA]</scope>
    <source>
        <strain evidence="4 5">DSM 16077</strain>
    </source>
</reference>
<evidence type="ECO:0000256" key="1">
    <source>
        <dbReference type="PROSITE-ProRule" id="PRU00182"/>
    </source>
</evidence>
<dbReference type="Gene3D" id="3.10.290.10">
    <property type="entry name" value="RNA-binding S4 domain"/>
    <property type="match status" value="1"/>
</dbReference>
<dbReference type="AlphaFoldDB" id="A0A1G9N7T0"/>
<accession>A0A1G9N7T0</accession>
<evidence type="ECO:0000259" key="3">
    <source>
        <dbReference type="SMART" id="SM00363"/>
    </source>
</evidence>
<evidence type="ECO:0000313" key="4">
    <source>
        <dbReference type="EMBL" id="SDL82592.1"/>
    </source>
</evidence>
<dbReference type="Proteomes" id="UP000199759">
    <property type="component" value="Unassembled WGS sequence"/>
</dbReference>
<evidence type="ECO:0000256" key="2">
    <source>
        <dbReference type="SAM" id="MobiDB-lite"/>
    </source>
</evidence>
<dbReference type="EMBL" id="FNHG01000002">
    <property type="protein sequence ID" value="SDL82592.1"/>
    <property type="molecule type" value="Genomic_DNA"/>
</dbReference>
<name>A0A1G9N7T0_9PROT</name>
<proteinExistence type="predicted"/>
<dbReference type="SUPFAM" id="SSF55174">
    <property type="entry name" value="Alpha-L RNA-binding motif"/>
    <property type="match status" value="1"/>
</dbReference>
<sequence length="114" mass="12517">MSEPAEAQRIDLWLWHARFYKTRSLATAIVAKGRIRVTSNGLTRRISKPATLVRAGDTLTLLRNGSIVCLTILALAERRGTATQAQALYQLPDEAQPDASPAQGSRSDDRVSTR</sequence>
<feature type="domain" description="RNA-binding S4" evidence="3">
    <location>
        <begin position="8"/>
        <end position="76"/>
    </location>
</feature>
<dbReference type="OrthoDB" id="9797176at2"/>
<dbReference type="GO" id="GO:0003723">
    <property type="term" value="F:RNA binding"/>
    <property type="evidence" value="ECO:0007669"/>
    <property type="project" value="UniProtKB-KW"/>
</dbReference>
<dbReference type="InterPro" id="IPR002942">
    <property type="entry name" value="S4_RNA-bd"/>
</dbReference>
<keyword evidence="5" id="KW-1185">Reference proteome</keyword>
<dbReference type="PROSITE" id="PS50889">
    <property type="entry name" value="S4"/>
    <property type="match status" value="1"/>
</dbReference>
<organism evidence="4 5">
    <name type="scientific">Maricaulis salignorans</name>
    <dbReference type="NCBI Taxonomy" id="144026"/>
    <lineage>
        <taxon>Bacteria</taxon>
        <taxon>Pseudomonadati</taxon>
        <taxon>Pseudomonadota</taxon>
        <taxon>Alphaproteobacteria</taxon>
        <taxon>Maricaulales</taxon>
        <taxon>Maricaulaceae</taxon>
        <taxon>Maricaulis</taxon>
    </lineage>
</organism>
<dbReference type="SMART" id="SM00363">
    <property type="entry name" value="S4"/>
    <property type="match status" value="1"/>
</dbReference>
<keyword evidence="4" id="KW-0346">Stress response</keyword>
<dbReference type="CDD" id="cd00165">
    <property type="entry name" value="S4"/>
    <property type="match status" value="1"/>
</dbReference>
<keyword evidence="1" id="KW-0694">RNA-binding</keyword>
<feature type="region of interest" description="Disordered" evidence="2">
    <location>
        <begin position="89"/>
        <end position="114"/>
    </location>
</feature>